<proteinExistence type="predicted"/>
<protein>
    <submittedName>
        <fullName evidence="3">Uncharacterized protein</fullName>
    </submittedName>
</protein>
<dbReference type="Ensembl" id="ENSCAFT00000084948.2">
    <property type="protein sequence ID" value="ENSCAFP00000044879.1"/>
    <property type="gene ID" value="ENSCAFG00000043534.2"/>
</dbReference>
<dbReference type="Ensembl" id="ENSCAFT00040046441.1">
    <property type="protein sequence ID" value="ENSCAFP00040040524.1"/>
    <property type="gene ID" value="ENSCAFG00040024926.1"/>
</dbReference>
<feature type="region of interest" description="Disordered" evidence="1">
    <location>
        <begin position="104"/>
        <end position="126"/>
    </location>
</feature>
<sequence length="157" mass="16695">PALQLPDTRAPMPLARQVPASPARPKPPSTLCHSCQTPDFQGDPWPTQASLHPVPIFPWLPPVPHASLVTPRLPRFPSFPNGILHTPALASCRQGLALSPHVPLPSGGSRRVPSGQTTHTATRPDRAGSALCSQWEFWRGDPDAGAGLGAPLCHHHG</sequence>
<dbReference type="Proteomes" id="UP000002254">
    <property type="component" value="Chromosome 18"/>
</dbReference>
<evidence type="ECO:0000313" key="5">
    <source>
        <dbReference type="Proteomes" id="UP000694542"/>
    </source>
</evidence>
<evidence type="ECO:0000256" key="1">
    <source>
        <dbReference type="SAM" id="MobiDB-lite"/>
    </source>
</evidence>
<name>A0A8C0TS87_CANLF</name>
<dbReference type="AlphaFoldDB" id="A0A8C0TS87"/>
<evidence type="ECO:0000313" key="2">
    <source>
        <dbReference type="Ensembl" id="ENSCAFP00000044879.1"/>
    </source>
</evidence>
<evidence type="ECO:0000313" key="3">
    <source>
        <dbReference type="Ensembl" id="ENSCAFP00040040524.1"/>
    </source>
</evidence>
<evidence type="ECO:0000313" key="4">
    <source>
        <dbReference type="Proteomes" id="UP000002254"/>
    </source>
</evidence>
<feature type="region of interest" description="Disordered" evidence="1">
    <location>
        <begin position="1"/>
        <end position="34"/>
    </location>
</feature>
<dbReference type="Proteomes" id="UP000694542">
    <property type="component" value="Chromosome 18"/>
</dbReference>
<reference evidence="3" key="3">
    <citation type="submission" date="2025-05" db="UniProtKB">
        <authorList>
            <consortium name="Ensembl"/>
        </authorList>
    </citation>
    <scope>IDENTIFICATION</scope>
</reference>
<reference evidence="3" key="2">
    <citation type="submission" date="2018-10" db="EMBL/GenBank/DDBJ databases">
        <title>De novo assembly of a Great Dane genome.</title>
        <authorList>
            <person name="Kidd J.M."/>
            <person name="Pendleton A.L."/>
            <person name="Shen F."/>
            <person name="Emery S."/>
        </authorList>
    </citation>
    <scope>NUCLEOTIDE SEQUENCE [LARGE SCALE GENOMIC DNA]</scope>
    <source>
        <strain evidence="3">Great Dane</strain>
    </source>
</reference>
<accession>A0A8C0TS87</accession>
<organism evidence="3 5">
    <name type="scientific">Canis lupus familiaris</name>
    <name type="common">Dog</name>
    <name type="synonym">Canis familiaris</name>
    <dbReference type="NCBI Taxonomy" id="9615"/>
    <lineage>
        <taxon>Eukaryota</taxon>
        <taxon>Metazoa</taxon>
        <taxon>Chordata</taxon>
        <taxon>Craniata</taxon>
        <taxon>Vertebrata</taxon>
        <taxon>Euteleostomi</taxon>
        <taxon>Mammalia</taxon>
        <taxon>Eutheria</taxon>
        <taxon>Laurasiatheria</taxon>
        <taxon>Carnivora</taxon>
        <taxon>Caniformia</taxon>
        <taxon>Canidae</taxon>
        <taxon>Canis</taxon>
    </lineage>
</organism>
<reference evidence="2 4" key="1">
    <citation type="journal article" date="2005" name="Nature">
        <title>Genome sequence, comparative analysis and haplotype structure of the domestic dog.</title>
        <authorList>
            <consortium name="Broad Sequencing Platform"/>
            <person name="Lindblad-Toh K."/>
            <person name="Wade C.M."/>
            <person name="Mikkelsen T.S."/>
            <person name="Karlsson E.K."/>
            <person name="Jaffe D.B."/>
            <person name="Kamal M."/>
            <person name="Clamp M."/>
            <person name="Chang J.L."/>
            <person name="Kulbokas E.J. III"/>
            <person name="Zody M.C."/>
            <person name="Mauceli E."/>
            <person name="Xie X."/>
            <person name="Breen M."/>
            <person name="Wayne R.K."/>
            <person name="Ostrander E.A."/>
            <person name="Ponting C.P."/>
            <person name="Galibert F."/>
            <person name="Smith D.R."/>
            <person name="DeJong P.J."/>
            <person name="Kirkness E."/>
            <person name="Alvarez P."/>
            <person name="Biagi T."/>
            <person name="Brockman W."/>
            <person name="Butler J."/>
            <person name="Chin C.W."/>
            <person name="Cook A."/>
            <person name="Cuff J."/>
            <person name="Daly M.J."/>
            <person name="DeCaprio D."/>
            <person name="Gnerre S."/>
            <person name="Grabherr M."/>
            <person name="Kellis M."/>
            <person name="Kleber M."/>
            <person name="Bardeleben C."/>
            <person name="Goodstadt L."/>
            <person name="Heger A."/>
            <person name="Hitte C."/>
            <person name="Kim L."/>
            <person name="Koepfli K.P."/>
            <person name="Parker H.G."/>
            <person name="Pollinger J.P."/>
            <person name="Searle S.M."/>
            <person name="Sutter N.B."/>
            <person name="Thomas R."/>
            <person name="Webber C."/>
            <person name="Baldwin J."/>
            <person name="Abebe A."/>
            <person name="Abouelleil A."/>
            <person name="Aftuck L."/>
            <person name="Ait-Zahra M."/>
            <person name="Aldredge T."/>
            <person name="Allen N."/>
            <person name="An P."/>
            <person name="Anderson S."/>
            <person name="Antoine C."/>
            <person name="Arachchi H."/>
            <person name="Aslam A."/>
            <person name="Ayotte L."/>
            <person name="Bachantsang P."/>
            <person name="Barry A."/>
            <person name="Bayul T."/>
            <person name="Benamara M."/>
            <person name="Berlin A."/>
            <person name="Bessette D."/>
            <person name="Blitshteyn B."/>
            <person name="Bloom T."/>
            <person name="Blye J."/>
            <person name="Boguslavskiy L."/>
            <person name="Bonnet C."/>
            <person name="Boukhgalter B."/>
            <person name="Brown A."/>
            <person name="Cahill P."/>
            <person name="Calixte N."/>
            <person name="Camarata J."/>
            <person name="Cheshatsang Y."/>
            <person name="Chu J."/>
            <person name="Citroen M."/>
            <person name="Collymore A."/>
            <person name="Cooke P."/>
            <person name="Dawoe T."/>
            <person name="Daza R."/>
            <person name="Decktor K."/>
            <person name="DeGray S."/>
            <person name="Dhargay N."/>
            <person name="Dooley K."/>
            <person name="Dooley K."/>
            <person name="Dorje P."/>
            <person name="Dorjee K."/>
            <person name="Dorris L."/>
            <person name="Duffey N."/>
            <person name="Dupes A."/>
            <person name="Egbiremolen O."/>
            <person name="Elong R."/>
            <person name="Falk J."/>
            <person name="Farina A."/>
            <person name="Faro S."/>
            <person name="Ferguson D."/>
            <person name="Ferreira P."/>
            <person name="Fisher S."/>
            <person name="FitzGerald M."/>
            <person name="Foley K."/>
            <person name="Foley C."/>
            <person name="Franke A."/>
            <person name="Friedrich D."/>
            <person name="Gage D."/>
            <person name="Garber M."/>
            <person name="Gearin G."/>
            <person name="Giannoukos G."/>
            <person name="Goode T."/>
            <person name="Goyette A."/>
            <person name="Graham J."/>
            <person name="Grandbois E."/>
            <person name="Gyaltsen K."/>
            <person name="Hafez N."/>
            <person name="Hagopian D."/>
            <person name="Hagos B."/>
            <person name="Hall J."/>
            <person name="Healy C."/>
            <person name="Hegarty R."/>
            <person name="Honan T."/>
            <person name="Horn A."/>
            <person name="Houde N."/>
            <person name="Hughes L."/>
            <person name="Hunnicutt L."/>
            <person name="Husby M."/>
            <person name="Jester B."/>
            <person name="Jones C."/>
            <person name="Kamat A."/>
            <person name="Kanga B."/>
            <person name="Kells C."/>
            <person name="Khazanovich D."/>
            <person name="Kieu A.C."/>
            <person name="Kisner P."/>
            <person name="Kumar M."/>
            <person name="Lance K."/>
            <person name="Landers T."/>
            <person name="Lara M."/>
            <person name="Lee W."/>
            <person name="Leger J.P."/>
            <person name="Lennon N."/>
            <person name="Leuper L."/>
            <person name="LeVine S."/>
            <person name="Liu J."/>
            <person name="Liu X."/>
            <person name="Lokyitsang Y."/>
            <person name="Lokyitsang T."/>
            <person name="Lui A."/>
            <person name="Macdonald J."/>
            <person name="Major J."/>
            <person name="Marabella R."/>
            <person name="Maru K."/>
            <person name="Matthews C."/>
            <person name="McDonough S."/>
            <person name="Mehta T."/>
            <person name="Meldrim J."/>
            <person name="Melnikov A."/>
            <person name="Meneus L."/>
            <person name="Mihalev A."/>
            <person name="Mihova T."/>
            <person name="Miller K."/>
            <person name="Mittelman R."/>
            <person name="Mlenga V."/>
            <person name="Mulrain L."/>
            <person name="Munson G."/>
            <person name="Navidi A."/>
            <person name="Naylor J."/>
            <person name="Nguyen T."/>
            <person name="Nguyen N."/>
            <person name="Nguyen C."/>
            <person name="Nguyen T."/>
            <person name="Nicol R."/>
            <person name="Norbu N."/>
            <person name="Norbu C."/>
            <person name="Novod N."/>
            <person name="Nyima T."/>
            <person name="Olandt P."/>
            <person name="O'Neill B."/>
            <person name="O'Neill K."/>
            <person name="Osman S."/>
            <person name="Oyono L."/>
            <person name="Patti C."/>
            <person name="Perrin D."/>
            <person name="Phunkhang P."/>
            <person name="Pierre F."/>
            <person name="Priest M."/>
            <person name="Rachupka A."/>
            <person name="Raghuraman S."/>
            <person name="Rameau R."/>
            <person name="Ray V."/>
            <person name="Raymond C."/>
            <person name="Rege F."/>
            <person name="Rise C."/>
            <person name="Rogers J."/>
            <person name="Rogov P."/>
            <person name="Sahalie J."/>
            <person name="Settipalli S."/>
            <person name="Sharpe T."/>
            <person name="Shea T."/>
            <person name="Sheehan M."/>
            <person name="Sherpa N."/>
            <person name="Shi J."/>
            <person name="Shih D."/>
            <person name="Sloan J."/>
            <person name="Smith C."/>
            <person name="Sparrow T."/>
            <person name="Stalker J."/>
            <person name="Stange-Thomann N."/>
            <person name="Stavropoulos S."/>
            <person name="Stone C."/>
            <person name="Stone S."/>
            <person name="Sykes S."/>
            <person name="Tchuinga P."/>
            <person name="Tenzing P."/>
            <person name="Tesfaye S."/>
            <person name="Thoulutsang D."/>
            <person name="Thoulutsang Y."/>
            <person name="Topham K."/>
            <person name="Topping I."/>
            <person name="Tsamla T."/>
            <person name="Vassiliev H."/>
            <person name="Venkataraman V."/>
            <person name="Vo A."/>
            <person name="Wangchuk T."/>
            <person name="Wangdi T."/>
            <person name="Weiand M."/>
            <person name="Wilkinson J."/>
            <person name="Wilson A."/>
            <person name="Yadav S."/>
            <person name="Yang S."/>
            <person name="Yang X."/>
            <person name="Young G."/>
            <person name="Yu Q."/>
            <person name="Zainoun J."/>
            <person name="Zembek L."/>
            <person name="Zimmer A."/>
            <person name="Lander E.S."/>
        </authorList>
    </citation>
    <scope>NUCLEOTIDE SEQUENCE [LARGE SCALE GENOMIC DNA]</scope>
    <source>
        <strain evidence="2">Boxer</strain>
    </source>
</reference>